<organism evidence="1 2">
    <name type="scientific">Mauremys mutica</name>
    <name type="common">yellowpond turtle</name>
    <dbReference type="NCBI Taxonomy" id="74926"/>
    <lineage>
        <taxon>Eukaryota</taxon>
        <taxon>Metazoa</taxon>
        <taxon>Chordata</taxon>
        <taxon>Craniata</taxon>
        <taxon>Vertebrata</taxon>
        <taxon>Euteleostomi</taxon>
        <taxon>Archelosauria</taxon>
        <taxon>Testudinata</taxon>
        <taxon>Testudines</taxon>
        <taxon>Cryptodira</taxon>
        <taxon>Durocryptodira</taxon>
        <taxon>Testudinoidea</taxon>
        <taxon>Geoemydidae</taxon>
        <taxon>Geoemydinae</taxon>
        <taxon>Mauremys</taxon>
    </lineage>
</organism>
<comment type="caution">
    <text evidence="1">The sequence shown here is derived from an EMBL/GenBank/DDBJ whole genome shotgun (WGS) entry which is preliminary data.</text>
</comment>
<dbReference type="Proteomes" id="UP000827986">
    <property type="component" value="Unassembled WGS sequence"/>
</dbReference>
<dbReference type="AlphaFoldDB" id="A0A9D3WRA2"/>
<reference evidence="1" key="1">
    <citation type="submission" date="2021-09" db="EMBL/GenBank/DDBJ databases">
        <title>The genome of Mauremys mutica provides insights into the evolution of semi-aquatic lifestyle.</title>
        <authorList>
            <person name="Gong S."/>
            <person name="Gao Y."/>
        </authorList>
    </citation>
    <scope>NUCLEOTIDE SEQUENCE</scope>
    <source>
        <strain evidence="1">MM-2020</strain>
        <tissue evidence="1">Muscle</tissue>
    </source>
</reference>
<sequence>MFRGWCGILSDPVPDGLEPKPSLAFVSSLNFREVWIHIGTVQLPPISNTNQTKTPHPNSSEILGHSSLDPNIAMWAHLYCSPSVNGKGRMVVAMSITSAYGKCLWRPTALVLKFGAAHVCKQSPGRILGKQKHFEGNAVSVSGLSTKGHCWLLLPRQQCTVRGNME</sequence>
<name>A0A9D3WRA2_9SAUR</name>
<proteinExistence type="predicted"/>
<accession>A0A9D3WRA2</accession>
<gene>
    <name evidence="1" type="ORF">KIL84_015829</name>
</gene>
<keyword evidence="2" id="KW-1185">Reference proteome</keyword>
<evidence type="ECO:0000313" key="1">
    <source>
        <dbReference type="EMBL" id="KAH1166657.1"/>
    </source>
</evidence>
<dbReference type="EMBL" id="JAHDVG010000487">
    <property type="protein sequence ID" value="KAH1166657.1"/>
    <property type="molecule type" value="Genomic_DNA"/>
</dbReference>
<evidence type="ECO:0000313" key="2">
    <source>
        <dbReference type="Proteomes" id="UP000827986"/>
    </source>
</evidence>
<protein>
    <submittedName>
        <fullName evidence="1">Uncharacterized protein</fullName>
    </submittedName>
</protein>